<sequence length="119" mass="13418">MEMINMDCIFCKLANGEIPTNMVYEDDRVAAFRDMAPVTPQHILVVPKAHYASLEDIPMDEMDIIADIHRAIRKIADQEGFAKDGYRIINNCGKDGGQEVPHIHYHLLAGKPLTRLVTD</sequence>
<name>A0A135YMC9_9FIRM</name>
<dbReference type="STRING" id="1261.HMPREF3195_01840"/>
<evidence type="ECO:0000256" key="1">
    <source>
        <dbReference type="PIRSR" id="PIRSR601310-1"/>
    </source>
</evidence>
<dbReference type="EMBL" id="LSQZ01000091">
    <property type="protein sequence ID" value="KXI10521.1"/>
    <property type="molecule type" value="Genomic_DNA"/>
</dbReference>
<accession>A0A135YMC9</accession>
<dbReference type="AlphaFoldDB" id="A0A135YMC9"/>
<proteinExistence type="predicted"/>
<reference evidence="5 6" key="1">
    <citation type="submission" date="2016-02" db="EMBL/GenBank/DDBJ databases">
        <authorList>
            <person name="Wen L."/>
            <person name="He K."/>
            <person name="Yang H."/>
        </authorList>
    </citation>
    <scope>NUCLEOTIDE SEQUENCE [LARGE SCALE GENOMIC DNA]</scope>
    <source>
        <strain evidence="5 6">MJR8628A</strain>
    </source>
</reference>
<evidence type="ECO:0000259" key="4">
    <source>
        <dbReference type="PROSITE" id="PS51084"/>
    </source>
</evidence>
<dbReference type="InterPro" id="IPR001310">
    <property type="entry name" value="Histidine_triad_HIT"/>
</dbReference>
<evidence type="ECO:0000313" key="6">
    <source>
        <dbReference type="Proteomes" id="UP000070326"/>
    </source>
</evidence>
<dbReference type="Gene3D" id="3.30.428.10">
    <property type="entry name" value="HIT-like"/>
    <property type="match status" value="1"/>
</dbReference>
<dbReference type="InterPro" id="IPR011146">
    <property type="entry name" value="HIT-like"/>
</dbReference>
<dbReference type="Proteomes" id="UP000070326">
    <property type="component" value="Unassembled WGS sequence"/>
</dbReference>
<feature type="active site" description="Tele-AMP-histidine intermediate" evidence="1">
    <location>
        <position position="104"/>
    </location>
</feature>
<evidence type="ECO:0000313" key="5">
    <source>
        <dbReference type="EMBL" id="KXI10521.1"/>
    </source>
</evidence>
<dbReference type="SUPFAM" id="SSF54197">
    <property type="entry name" value="HIT-like"/>
    <property type="match status" value="1"/>
</dbReference>
<dbReference type="Pfam" id="PF01230">
    <property type="entry name" value="HIT"/>
    <property type="match status" value="1"/>
</dbReference>
<dbReference type="PROSITE" id="PS51084">
    <property type="entry name" value="HIT_2"/>
    <property type="match status" value="1"/>
</dbReference>
<dbReference type="eggNOG" id="COG0537">
    <property type="taxonomic scope" value="Bacteria"/>
</dbReference>
<evidence type="ECO:0000256" key="2">
    <source>
        <dbReference type="PIRSR" id="PIRSR601310-3"/>
    </source>
</evidence>
<protein>
    <submittedName>
        <fullName evidence="5">Histidine triad domain protein</fullName>
    </submittedName>
</protein>
<gene>
    <name evidence="5" type="ORF">HMPREF3195_01840</name>
</gene>
<dbReference type="PANTHER" id="PTHR23089">
    <property type="entry name" value="HISTIDINE TRIAD HIT PROTEIN"/>
    <property type="match status" value="1"/>
</dbReference>
<dbReference type="PATRIC" id="fig|1261.5.peg.1848"/>
<dbReference type="PRINTS" id="PR00332">
    <property type="entry name" value="HISTRIAD"/>
</dbReference>
<evidence type="ECO:0000256" key="3">
    <source>
        <dbReference type="PROSITE-ProRule" id="PRU00464"/>
    </source>
</evidence>
<dbReference type="CDD" id="cd01276">
    <property type="entry name" value="PKCI_related"/>
    <property type="match status" value="1"/>
</dbReference>
<feature type="short sequence motif" description="Histidine triad motif" evidence="2 3">
    <location>
        <begin position="102"/>
        <end position="106"/>
    </location>
</feature>
<dbReference type="InterPro" id="IPR036265">
    <property type="entry name" value="HIT-like_sf"/>
</dbReference>
<dbReference type="GO" id="GO:0003824">
    <property type="term" value="F:catalytic activity"/>
    <property type="evidence" value="ECO:0007669"/>
    <property type="project" value="InterPro"/>
</dbReference>
<organism evidence="5 6">
    <name type="scientific">Peptostreptococcus anaerobius</name>
    <dbReference type="NCBI Taxonomy" id="1261"/>
    <lineage>
        <taxon>Bacteria</taxon>
        <taxon>Bacillati</taxon>
        <taxon>Bacillota</taxon>
        <taxon>Clostridia</taxon>
        <taxon>Peptostreptococcales</taxon>
        <taxon>Peptostreptococcaceae</taxon>
        <taxon>Peptostreptococcus</taxon>
    </lineage>
</organism>
<comment type="caution">
    <text evidence="5">The sequence shown here is derived from an EMBL/GenBank/DDBJ whole genome shotgun (WGS) entry which is preliminary data.</text>
</comment>
<feature type="domain" description="HIT" evidence="4">
    <location>
        <begin position="9"/>
        <end position="119"/>
    </location>
</feature>